<name>A0ABR2EAF0_9ROSI</name>
<feature type="coiled-coil region" evidence="1">
    <location>
        <begin position="20"/>
        <end position="47"/>
    </location>
</feature>
<comment type="caution">
    <text evidence="2">The sequence shown here is derived from an EMBL/GenBank/DDBJ whole genome shotgun (WGS) entry which is preliminary data.</text>
</comment>
<reference evidence="2 3" key="1">
    <citation type="journal article" date="2024" name="G3 (Bethesda)">
        <title>Genome assembly of Hibiscus sabdariffa L. provides insights into metabolisms of medicinal natural products.</title>
        <authorList>
            <person name="Kim T."/>
        </authorList>
    </citation>
    <scope>NUCLEOTIDE SEQUENCE [LARGE SCALE GENOMIC DNA]</scope>
    <source>
        <strain evidence="2">TK-2024</strain>
        <tissue evidence="2">Old leaves</tissue>
    </source>
</reference>
<proteinExistence type="predicted"/>
<protein>
    <submittedName>
        <fullName evidence="2">Uncharacterized protein</fullName>
    </submittedName>
</protein>
<evidence type="ECO:0000313" key="3">
    <source>
        <dbReference type="Proteomes" id="UP001472677"/>
    </source>
</evidence>
<gene>
    <name evidence="2" type="ORF">V6N12_002931</name>
</gene>
<dbReference type="Proteomes" id="UP001472677">
    <property type="component" value="Unassembled WGS sequence"/>
</dbReference>
<evidence type="ECO:0000313" key="2">
    <source>
        <dbReference type="EMBL" id="KAK8556532.1"/>
    </source>
</evidence>
<accession>A0ABR2EAF0</accession>
<keyword evidence="3" id="KW-1185">Reference proteome</keyword>
<sequence length="109" mass="12065">METDLAAQAALESTNIPTQVPEWQQEVNRLQDDINGIEIRLEKKIDDNFQDMRVSLMAGLHKLIEIGLGKKISTESMPIPQDGLLGLQPITQVSWSSGTSGSWRASSCR</sequence>
<dbReference type="EMBL" id="JBBPBM010000017">
    <property type="protein sequence ID" value="KAK8556532.1"/>
    <property type="molecule type" value="Genomic_DNA"/>
</dbReference>
<keyword evidence="1" id="KW-0175">Coiled coil</keyword>
<evidence type="ECO:0000256" key="1">
    <source>
        <dbReference type="SAM" id="Coils"/>
    </source>
</evidence>
<organism evidence="2 3">
    <name type="scientific">Hibiscus sabdariffa</name>
    <name type="common">roselle</name>
    <dbReference type="NCBI Taxonomy" id="183260"/>
    <lineage>
        <taxon>Eukaryota</taxon>
        <taxon>Viridiplantae</taxon>
        <taxon>Streptophyta</taxon>
        <taxon>Embryophyta</taxon>
        <taxon>Tracheophyta</taxon>
        <taxon>Spermatophyta</taxon>
        <taxon>Magnoliopsida</taxon>
        <taxon>eudicotyledons</taxon>
        <taxon>Gunneridae</taxon>
        <taxon>Pentapetalae</taxon>
        <taxon>rosids</taxon>
        <taxon>malvids</taxon>
        <taxon>Malvales</taxon>
        <taxon>Malvaceae</taxon>
        <taxon>Malvoideae</taxon>
        <taxon>Hibiscus</taxon>
    </lineage>
</organism>